<protein>
    <submittedName>
        <fullName evidence="1">Uncharacterized protein</fullName>
    </submittedName>
</protein>
<dbReference type="InterPro" id="IPR035940">
    <property type="entry name" value="CAP_sf"/>
</dbReference>
<reference evidence="2" key="1">
    <citation type="submission" date="2010-08" db="EMBL/GenBank/DDBJ databases">
        <authorList>
            <consortium name="Caenorhabditis japonica Sequencing Consortium"/>
            <person name="Wilson R.K."/>
        </authorList>
    </citation>
    <scope>NUCLEOTIDE SEQUENCE [LARGE SCALE GENOMIC DNA]</scope>
    <source>
        <strain evidence="2">DF5081</strain>
    </source>
</reference>
<dbReference type="SUPFAM" id="SSF55797">
    <property type="entry name" value="PR-1-like"/>
    <property type="match status" value="1"/>
</dbReference>
<dbReference type="Proteomes" id="UP000005237">
    <property type="component" value="Unassembled WGS sequence"/>
</dbReference>
<sequence>MSDDPKSTLISEMNHTTEKFETRVITVAQLISNEMRDMNDKRLSFKINGVLANRKKLEVDDTLTAEAKRLAASCEPPHHADNYRVSFEKVWYTPPIYVPTCDLIEKGKIEEALKMANSNRTLVRCLEAIVPTQDKVGCAIDDCQNKLGPKGNDILLVCLFGPNHRHKTNAHETRDLRSNWSRTMI</sequence>
<evidence type="ECO:0000313" key="2">
    <source>
        <dbReference type="Proteomes" id="UP000005237"/>
    </source>
</evidence>
<evidence type="ECO:0000313" key="1">
    <source>
        <dbReference type="EnsemblMetazoa" id="CJA00660a.1"/>
    </source>
</evidence>
<organism evidence="1 2">
    <name type="scientific">Caenorhabditis japonica</name>
    <dbReference type="NCBI Taxonomy" id="281687"/>
    <lineage>
        <taxon>Eukaryota</taxon>
        <taxon>Metazoa</taxon>
        <taxon>Ecdysozoa</taxon>
        <taxon>Nematoda</taxon>
        <taxon>Chromadorea</taxon>
        <taxon>Rhabditida</taxon>
        <taxon>Rhabditina</taxon>
        <taxon>Rhabditomorpha</taxon>
        <taxon>Rhabditoidea</taxon>
        <taxon>Rhabditidae</taxon>
        <taxon>Peloderinae</taxon>
        <taxon>Caenorhabditis</taxon>
    </lineage>
</organism>
<accession>A0A8R1HIC9</accession>
<reference evidence="1" key="2">
    <citation type="submission" date="2022-06" db="UniProtKB">
        <authorList>
            <consortium name="EnsemblMetazoa"/>
        </authorList>
    </citation>
    <scope>IDENTIFICATION</scope>
    <source>
        <strain evidence="1">DF5081</strain>
    </source>
</reference>
<dbReference type="AlphaFoldDB" id="A0A8R1HIC9"/>
<dbReference type="EnsemblMetazoa" id="CJA00660a.1">
    <property type="protein sequence ID" value="CJA00660a.1"/>
    <property type="gene ID" value="WBGene00119864"/>
</dbReference>
<name>A0A8R1HIC9_CAEJA</name>
<keyword evidence="2" id="KW-1185">Reference proteome</keyword>
<proteinExistence type="predicted"/>
<dbReference type="Gene3D" id="3.40.33.10">
    <property type="entry name" value="CAP"/>
    <property type="match status" value="1"/>
</dbReference>